<gene>
    <name evidence="1" type="ORF">OR16_10928</name>
</gene>
<dbReference type="AlphaFoldDB" id="H1S369"/>
<dbReference type="PATRIC" id="fig|1127483.3.peg.2188"/>
<sequence length="129" mass="13118">MDAQQLVSEFLASEHGSQAAQALADQGIGAEDAQQMLSQAAETAHAHVEEQSGGLMGEHAGRSFFAAFAAGLVRGDGFLKSLTEGGEGVLTGRVAESVAGRMGIDPATASTVAAAATPYLVAFLKERLA</sequence>
<evidence type="ECO:0000313" key="1">
    <source>
        <dbReference type="EMBL" id="EHP43077.1"/>
    </source>
</evidence>
<organism evidence="1 2">
    <name type="scientific">Cupriavidus basilensis OR16</name>
    <dbReference type="NCBI Taxonomy" id="1127483"/>
    <lineage>
        <taxon>Bacteria</taxon>
        <taxon>Pseudomonadati</taxon>
        <taxon>Pseudomonadota</taxon>
        <taxon>Betaproteobacteria</taxon>
        <taxon>Burkholderiales</taxon>
        <taxon>Burkholderiaceae</taxon>
        <taxon>Cupriavidus</taxon>
    </lineage>
</organism>
<dbReference type="EMBL" id="AHJE01000023">
    <property type="protein sequence ID" value="EHP43077.1"/>
    <property type="molecule type" value="Genomic_DNA"/>
</dbReference>
<accession>H1S369</accession>
<protein>
    <recommendedName>
        <fullName evidence="3">DUF937 domain-containing protein</fullName>
    </recommendedName>
</protein>
<reference evidence="1 2" key="1">
    <citation type="journal article" date="2012" name="J. Bacteriol.">
        <title>De Novo Genome Project of Cupriavidus basilensis OR16.</title>
        <authorList>
            <person name="Cserhati M."/>
            <person name="Kriszt B."/>
            <person name="Szoboszlay S."/>
            <person name="Toth A."/>
            <person name="Szabo I."/>
            <person name="Tancsics A."/>
            <person name="Nagy I."/>
            <person name="Horvath B."/>
            <person name="Nagy I."/>
            <person name="Kukolya J."/>
        </authorList>
    </citation>
    <scope>NUCLEOTIDE SEQUENCE [LARGE SCALE GENOMIC DNA]</scope>
    <source>
        <strain evidence="1 2">OR16</strain>
    </source>
</reference>
<comment type="caution">
    <text evidence="1">The sequence shown here is derived from an EMBL/GenBank/DDBJ whole genome shotgun (WGS) entry which is preliminary data.</text>
</comment>
<proteinExistence type="predicted"/>
<dbReference type="OrthoDB" id="8966470at2"/>
<dbReference type="RefSeq" id="WP_006157856.1">
    <property type="nucleotide sequence ID" value="NZ_AHJE01000023.1"/>
</dbReference>
<evidence type="ECO:0000313" key="2">
    <source>
        <dbReference type="Proteomes" id="UP000005808"/>
    </source>
</evidence>
<evidence type="ECO:0008006" key="3">
    <source>
        <dbReference type="Google" id="ProtNLM"/>
    </source>
</evidence>
<dbReference type="Proteomes" id="UP000005808">
    <property type="component" value="Unassembled WGS sequence"/>
</dbReference>
<name>H1S369_9BURK</name>